<evidence type="ECO:0000256" key="9">
    <source>
        <dbReference type="SAM" id="Coils"/>
    </source>
</evidence>
<keyword evidence="4" id="KW-0963">Cytoplasm</keyword>
<dbReference type="InterPro" id="IPR007145">
    <property type="entry name" value="MAP65_Ase1_PRC1"/>
</dbReference>
<proteinExistence type="inferred from homology"/>
<comment type="similarity">
    <text evidence="3">Belongs to the MAP65/ASE1 family.</text>
</comment>
<comment type="subcellular location">
    <subcellularLocation>
        <location evidence="2">Cytoplasm</location>
        <location evidence="2">Cytoskeleton</location>
    </subcellularLocation>
    <subcellularLocation>
        <location evidence="1">Nucleus</location>
    </subcellularLocation>
</comment>
<name>A0AA86RW15_9FABA</name>
<gene>
    <name evidence="10" type="ORF">AYBTSS11_LOCUS986</name>
</gene>
<evidence type="ECO:0000256" key="5">
    <source>
        <dbReference type="ARBA" id="ARBA00022553"/>
    </source>
</evidence>
<evidence type="ECO:0000256" key="7">
    <source>
        <dbReference type="ARBA" id="ARBA00023212"/>
    </source>
</evidence>
<keyword evidence="9" id="KW-0175">Coiled coil</keyword>
<keyword evidence="8" id="KW-0539">Nucleus</keyword>
<dbReference type="AlphaFoldDB" id="A0AA86RW15"/>
<dbReference type="PANTHER" id="PTHR19321">
    <property type="entry name" value="PROTEIN REGULATOR OF CYTOKINESIS 1 PRC1-RELATED"/>
    <property type="match status" value="1"/>
</dbReference>
<dbReference type="GO" id="GO:0009574">
    <property type="term" value="C:preprophase band"/>
    <property type="evidence" value="ECO:0007669"/>
    <property type="project" value="EnsemblPlants"/>
</dbReference>
<dbReference type="PANTHER" id="PTHR19321:SF49">
    <property type="entry name" value="MICROTUBULE ASSOCIATED PROTEIN, MAP65_ASE1 FAMILY PROTEIN"/>
    <property type="match status" value="1"/>
</dbReference>
<evidence type="ECO:0008006" key="12">
    <source>
        <dbReference type="Google" id="ProtNLM"/>
    </source>
</evidence>
<sequence>MFSNRKTRQFGQQETTCHLLLKELQIIWDEVGESDSQRDAMLLEIEQKCLDLYRNKVEEAKLYRAQIQQEITDYAAEIAGICSSTGERSLHFDPKSCGSLKKAREKVVSQLEEMRKLKTEKKKQFAEVLYQLKNISLELHGSKVVNAYLDENNLSLKRLEELQKKLLQLQNEKASRLKQVSDQLNTLNSLCSVLGLDVKDKICEICPTKVNSSLTKDVSDNTIKKLTSEIESLREIKVQRMQKLRSLAVALLEMWDLMDTPLEEQQKFHHVTSNIAALESEFTESKILSIDSLVYVEKEVERLQELKSIKMKELLLKKKLELEEICRETHLTTQTVFSSQHSLELLDYDQIDHLISKTKEEALSRKEILEKVEKWFAACQEESWLEEYNRDDNRYNAGRGAHLALKRAEKARTLLSKIPGLVEAITLKVKAWEKERGQEFLYDGSRLLSILEDYSILRQEKENERQKQRDQKKLQGHLMAEHETLFGSKPSPLSKSGYKASRCSTGIPSNRKFSIGGAMLQDQKRAALIYQSNKKGSITNHKGSILHNKNIYQSTQSSGKDNSKAIGHSVKTASSAEKSIEILSSLTRKPLSPLSPAVLSSTNISNLQEEQSKLQNVARQQKTQMLTATPPSKPYTAGDEENMTPKNMTFPVPSTPLTSIPMLTAATPDTVYSGATASSKTSQSLEYSFEEVRAGLMFPKTYAQ</sequence>
<dbReference type="Proteomes" id="UP001189624">
    <property type="component" value="Chromosome 1"/>
</dbReference>
<evidence type="ECO:0000313" key="11">
    <source>
        <dbReference type="Proteomes" id="UP001189624"/>
    </source>
</evidence>
<organism evidence="10 11">
    <name type="scientific">Sphenostylis stenocarpa</name>
    <dbReference type="NCBI Taxonomy" id="92480"/>
    <lineage>
        <taxon>Eukaryota</taxon>
        <taxon>Viridiplantae</taxon>
        <taxon>Streptophyta</taxon>
        <taxon>Embryophyta</taxon>
        <taxon>Tracheophyta</taxon>
        <taxon>Spermatophyta</taxon>
        <taxon>Magnoliopsida</taxon>
        <taxon>eudicotyledons</taxon>
        <taxon>Gunneridae</taxon>
        <taxon>Pentapetalae</taxon>
        <taxon>rosids</taxon>
        <taxon>fabids</taxon>
        <taxon>Fabales</taxon>
        <taxon>Fabaceae</taxon>
        <taxon>Papilionoideae</taxon>
        <taxon>50 kb inversion clade</taxon>
        <taxon>NPAAA clade</taxon>
        <taxon>indigoferoid/millettioid clade</taxon>
        <taxon>Phaseoleae</taxon>
        <taxon>Sphenostylis</taxon>
    </lineage>
</organism>
<dbReference type="EMBL" id="OY731398">
    <property type="protein sequence ID" value="CAJ1814490.1"/>
    <property type="molecule type" value="Genomic_DNA"/>
</dbReference>
<dbReference type="Gene3D" id="1.20.58.1520">
    <property type="match status" value="1"/>
</dbReference>
<dbReference type="Gramene" id="rna-AYBTSS11_LOCUS986">
    <property type="protein sequence ID" value="CAJ1814490.1"/>
    <property type="gene ID" value="gene-AYBTSS11_LOCUS986"/>
</dbReference>
<dbReference type="GO" id="GO:0001578">
    <property type="term" value="P:microtubule bundle formation"/>
    <property type="evidence" value="ECO:0007669"/>
    <property type="project" value="EnsemblPlants"/>
</dbReference>
<dbReference type="GO" id="GO:0009524">
    <property type="term" value="C:phragmoplast"/>
    <property type="evidence" value="ECO:0007669"/>
    <property type="project" value="EnsemblPlants"/>
</dbReference>
<evidence type="ECO:0000256" key="4">
    <source>
        <dbReference type="ARBA" id="ARBA00022490"/>
    </source>
</evidence>
<protein>
    <recommendedName>
        <fullName evidence="12">65-kDa microtubule-associated protein 3-like</fullName>
    </recommendedName>
</protein>
<keyword evidence="6" id="KW-0493">Microtubule</keyword>
<keyword evidence="11" id="KW-1185">Reference proteome</keyword>
<keyword evidence="5" id="KW-0597">Phosphoprotein</keyword>
<evidence type="ECO:0000313" key="10">
    <source>
        <dbReference type="EMBL" id="CAJ1814490.1"/>
    </source>
</evidence>
<dbReference type="GO" id="GO:0008017">
    <property type="term" value="F:microtubule binding"/>
    <property type="evidence" value="ECO:0007669"/>
    <property type="project" value="InterPro"/>
</dbReference>
<evidence type="ECO:0000256" key="1">
    <source>
        <dbReference type="ARBA" id="ARBA00004123"/>
    </source>
</evidence>
<dbReference type="GO" id="GO:0005828">
    <property type="term" value="C:kinetochore microtubule"/>
    <property type="evidence" value="ECO:0007669"/>
    <property type="project" value="EnsemblPlants"/>
</dbReference>
<reference evidence="10" key="1">
    <citation type="submission" date="2023-10" db="EMBL/GenBank/DDBJ databases">
        <authorList>
            <person name="Domelevo Entfellner J.-B."/>
        </authorList>
    </citation>
    <scope>NUCLEOTIDE SEQUENCE</scope>
</reference>
<dbReference type="GO" id="GO:0005634">
    <property type="term" value="C:nucleus"/>
    <property type="evidence" value="ECO:0007669"/>
    <property type="project" value="UniProtKB-SubCell"/>
</dbReference>
<dbReference type="Pfam" id="PF03999">
    <property type="entry name" value="MAP65_ASE1"/>
    <property type="match status" value="1"/>
</dbReference>
<accession>A0AA86RW15</accession>
<dbReference type="FunFam" id="1.20.58.1520:FF:000002">
    <property type="entry name" value="65-kDa microtubule-associated protein 6"/>
    <property type="match status" value="1"/>
</dbReference>
<feature type="coiled-coil region" evidence="9">
    <location>
        <begin position="145"/>
        <end position="179"/>
    </location>
</feature>
<keyword evidence="7" id="KW-0206">Cytoskeleton</keyword>
<evidence type="ECO:0000256" key="2">
    <source>
        <dbReference type="ARBA" id="ARBA00004245"/>
    </source>
</evidence>
<evidence type="ECO:0000256" key="6">
    <source>
        <dbReference type="ARBA" id="ARBA00022701"/>
    </source>
</evidence>
<evidence type="ECO:0000256" key="3">
    <source>
        <dbReference type="ARBA" id="ARBA00006187"/>
    </source>
</evidence>
<evidence type="ECO:0000256" key="8">
    <source>
        <dbReference type="ARBA" id="ARBA00023242"/>
    </source>
</evidence>